<dbReference type="RefSeq" id="XP_005704620.1">
    <property type="nucleotide sequence ID" value="XM_005704563.1"/>
</dbReference>
<gene>
    <name evidence="2" type="ORF">Gasu_44340</name>
</gene>
<organism evidence="2 3">
    <name type="scientific">Galdieria sulphuraria</name>
    <name type="common">Red alga</name>
    <dbReference type="NCBI Taxonomy" id="130081"/>
    <lineage>
        <taxon>Eukaryota</taxon>
        <taxon>Rhodophyta</taxon>
        <taxon>Bangiophyceae</taxon>
        <taxon>Galdieriales</taxon>
        <taxon>Galdieriaceae</taxon>
        <taxon>Galdieria</taxon>
    </lineage>
</organism>
<dbReference type="AlphaFoldDB" id="M2WVT4"/>
<keyword evidence="3" id="KW-1185">Reference proteome</keyword>
<name>M2WVT4_GALSU</name>
<dbReference type="KEGG" id="gsl:Gasu_44340"/>
<feature type="chain" id="PRO_5004028745" evidence="1">
    <location>
        <begin position="27"/>
        <end position="67"/>
    </location>
</feature>
<protein>
    <submittedName>
        <fullName evidence="2">Uncharacterized protein</fullName>
    </submittedName>
</protein>
<evidence type="ECO:0000256" key="1">
    <source>
        <dbReference type="SAM" id="SignalP"/>
    </source>
</evidence>
<dbReference type="EMBL" id="KB454524">
    <property type="protein sequence ID" value="EME28100.1"/>
    <property type="molecule type" value="Genomic_DNA"/>
</dbReference>
<keyword evidence="1" id="KW-0732">Signal</keyword>
<reference evidence="3" key="1">
    <citation type="journal article" date="2013" name="Science">
        <title>Gene transfer from bacteria and archaea facilitated evolution of an extremophilic eukaryote.</title>
        <authorList>
            <person name="Schonknecht G."/>
            <person name="Chen W.H."/>
            <person name="Ternes C.M."/>
            <person name="Barbier G.G."/>
            <person name="Shrestha R.P."/>
            <person name="Stanke M."/>
            <person name="Brautigam A."/>
            <person name="Baker B.J."/>
            <person name="Banfield J.F."/>
            <person name="Garavito R.M."/>
            <person name="Carr K."/>
            <person name="Wilkerson C."/>
            <person name="Rensing S.A."/>
            <person name="Gagneul D."/>
            <person name="Dickenson N.E."/>
            <person name="Oesterhelt C."/>
            <person name="Lercher M.J."/>
            <person name="Weber A.P."/>
        </authorList>
    </citation>
    <scope>NUCLEOTIDE SEQUENCE [LARGE SCALE GENOMIC DNA]</scope>
    <source>
        <strain evidence="3">074W</strain>
    </source>
</reference>
<accession>M2WVT4</accession>
<dbReference type="Proteomes" id="UP000030680">
    <property type="component" value="Unassembled WGS sequence"/>
</dbReference>
<proteinExistence type="predicted"/>
<dbReference type="GeneID" id="17086964"/>
<feature type="signal peptide" evidence="1">
    <location>
        <begin position="1"/>
        <end position="26"/>
    </location>
</feature>
<evidence type="ECO:0000313" key="2">
    <source>
        <dbReference type="EMBL" id="EME28100.1"/>
    </source>
</evidence>
<dbReference type="Gramene" id="EME28100">
    <property type="protein sequence ID" value="EME28100"/>
    <property type="gene ID" value="Gasu_44340"/>
</dbReference>
<evidence type="ECO:0000313" key="3">
    <source>
        <dbReference type="Proteomes" id="UP000030680"/>
    </source>
</evidence>
<sequence length="67" mass="7889">MNWLKSPIFWLVFVGIVFLLFVPSLAQILDDDLYEELMGEKKKKQESCVGEETHPTLGYRYITQHKD</sequence>